<reference evidence="3 4" key="1">
    <citation type="submission" date="2014-07" db="EMBL/GenBank/DDBJ databases">
        <title>Draft genome sequence of Thalassospira xianhensis P-4 (MCCC 1A02616).</title>
        <authorList>
            <person name="Lai Q."/>
            <person name="Shao Z."/>
        </authorList>
    </citation>
    <scope>NUCLEOTIDE SEQUENCE [LARGE SCALE GENOMIC DNA]</scope>
    <source>
        <strain evidence="3 4">MCCC 1A02616</strain>
    </source>
</reference>
<feature type="domain" description="PELOTA RNA-binding" evidence="2">
    <location>
        <begin position="283"/>
        <end position="360"/>
    </location>
</feature>
<evidence type="ECO:0000259" key="2">
    <source>
        <dbReference type="Pfam" id="PF15608"/>
    </source>
</evidence>
<name>A0A367UHC5_9PROT</name>
<keyword evidence="4" id="KW-1185">Reference proteome</keyword>
<dbReference type="Proteomes" id="UP000252419">
    <property type="component" value="Unassembled WGS sequence"/>
</dbReference>
<dbReference type="Pfam" id="PF11202">
    <property type="entry name" value="StiP"/>
    <property type="match status" value="1"/>
</dbReference>
<sequence length="365" mass="40848">MNIQRSGSYEPDDVTFLLKFIDMAPTPVDEKEELIQSGRQHYSEMLSAEHAPETSYMEFFWSVLERNKHRFASDIWSLANCLSAARPGSEITLVSLARAGTPVGVLLKHALSMLARDVNHYSISIIRDRGIDENALRYITENHNDSSIVFVDGWTGKGAITRELKSAIAKFNAKYNCRIPDDLAVITDLAGVADYTASREDYLIPSSILNAVVSGLVSRTVLNEAFVGPNDYHGCVYYDHLREHDISRDFVNTITECIRQIAFGRQPQASQSAPQAASIECEEFIDKVMSEYQISDRNRVKPGIGESTRSLLRRVPDTLIVQDKNHPDTAHLIELANERGVTVRHDPNLQPPYRATVIIKTLGEG</sequence>
<dbReference type="AlphaFoldDB" id="A0A367UHC5"/>
<comment type="caution">
    <text evidence="3">The sequence shown here is derived from an EMBL/GenBank/DDBJ whole genome shotgun (WGS) entry which is preliminary data.</text>
</comment>
<dbReference type="PIRSF" id="PIRSF020979">
    <property type="entry name" value="UCP020979"/>
    <property type="match status" value="1"/>
</dbReference>
<dbReference type="InterPro" id="IPR011215">
    <property type="entry name" value="StiP_N"/>
</dbReference>
<dbReference type="EMBL" id="JPWA01000001">
    <property type="protein sequence ID" value="RCK07707.1"/>
    <property type="molecule type" value="Genomic_DNA"/>
</dbReference>
<dbReference type="InterPro" id="IPR048336">
    <property type="entry name" value="StiP-like"/>
</dbReference>
<dbReference type="InterPro" id="IPR028157">
    <property type="entry name" value="PELOTA_dom"/>
</dbReference>
<evidence type="ECO:0000313" key="3">
    <source>
        <dbReference type="EMBL" id="RCK07707.1"/>
    </source>
</evidence>
<dbReference type="RefSeq" id="WP_114120222.1">
    <property type="nucleotide sequence ID" value="NZ_JPWA01000001.1"/>
</dbReference>
<accession>A0A367UHC5</accession>
<evidence type="ECO:0000313" key="4">
    <source>
        <dbReference type="Proteomes" id="UP000252419"/>
    </source>
</evidence>
<organism evidence="3 4">
    <name type="scientific">Thalassospira xianhensis MCCC 1A02616</name>
    <dbReference type="NCBI Taxonomy" id="1177929"/>
    <lineage>
        <taxon>Bacteria</taxon>
        <taxon>Pseudomonadati</taxon>
        <taxon>Pseudomonadota</taxon>
        <taxon>Alphaproteobacteria</taxon>
        <taxon>Rhodospirillales</taxon>
        <taxon>Thalassospiraceae</taxon>
        <taxon>Thalassospira</taxon>
    </lineage>
</organism>
<protein>
    <submittedName>
        <fullName evidence="3">Uncharacterized protein</fullName>
    </submittedName>
</protein>
<evidence type="ECO:0000259" key="1">
    <source>
        <dbReference type="Pfam" id="PF11202"/>
    </source>
</evidence>
<proteinExistence type="predicted"/>
<feature type="domain" description="Cysteine protease StiP N-terminal" evidence="1">
    <location>
        <begin position="7"/>
        <end position="254"/>
    </location>
</feature>
<dbReference type="Pfam" id="PF15608">
    <property type="entry name" value="PELOTA_1"/>
    <property type="match status" value="1"/>
</dbReference>
<gene>
    <name evidence="3" type="ORF">TH5_01150</name>
</gene>